<proteinExistence type="predicted"/>
<comment type="caution">
    <text evidence="1">The sequence shown here is derived from an EMBL/GenBank/DDBJ whole genome shotgun (WGS) entry which is preliminary data.</text>
</comment>
<reference evidence="1" key="1">
    <citation type="submission" date="2020-10" db="EMBL/GenBank/DDBJ databases">
        <authorList>
            <person name="Castelo-Branco R."/>
            <person name="Eusebio N."/>
            <person name="Adriana R."/>
            <person name="Vieira A."/>
            <person name="Brugerolle De Fraissinette N."/>
            <person name="Rezende De Castro R."/>
            <person name="Schneider M.P."/>
            <person name="Vasconcelos V."/>
            <person name="Leao P.N."/>
        </authorList>
    </citation>
    <scope>NUCLEOTIDE SEQUENCE</scope>
    <source>
        <strain evidence="1">LEGE 11467</strain>
    </source>
</reference>
<protein>
    <submittedName>
        <fullName evidence="1">Uncharacterized protein</fullName>
    </submittedName>
</protein>
<name>A0A928VV37_9CYAN</name>
<dbReference type="AlphaFoldDB" id="A0A928VV37"/>
<gene>
    <name evidence="1" type="ORF">IQ235_07900</name>
</gene>
<accession>A0A928VV37</accession>
<dbReference type="RefSeq" id="WP_264320945.1">
    <property type="nucleotide sequence ID" value="NZ_JADEXN010000110.1"/>
</dbReference>
<evidence type="ECO:0000313" key="2">
    <source>
        <dbReference type="Proteomes" id="UP000621799"/>
    </source>
</evidence>
<dbReference type="EMBL" id="JADEXN010000110">
    <property type="protein sequence ID" value="MBE9040701.1"/>
    <property type="molecule type" value="Genomic_DNA"/>
</dbReference>
<evidence type="ECO:0000313" key="1">
    <source>
        <dbReference type="EMBL" id="MBE9040701.1"/>
    </source>
</evidence>
<dbReference type="Proteomes" id="UP000621799">
    <property type="component" value="Unassembled WGS sequence"/>
</dbReference>
<keyword evidence="2" id="KW-1185">Reference proteome</keyword>
<sequence>MTNNSLTHLKSDLEAQVKIRRQLHRYPEWKYCGFAELVLDLGQPMTAVPLPPYLDLGLPKYCYRNAQQLAFKHTTLTYVEGFALSSDDLPIAMPHAWLANDKGEAIELTWEAPGTAYLGIPLETQWVKSFLKQRKCKDELSIFNGNYLEEFSLLKDDIPQEAIAS</sequence>
<organism evidence="1 2">
    <name type="scientific">Zarconia navalis LEGE 11467</name>
    <dbReference type="NCBI Taxonomy" id="1828826"/>
    <lineage>
        <taxon>Bacteria</taxon>
        <taxon>Bacillati</taxon>
        <taxon>Cyanobacteriota</taxon>
        <taxon>Cyanophyceae</taxon>
        <taxon>Oscillatoriophycideae</taxon>
        <taxon>Oscillatoriales</taxon>
        <taxon>Oscillatoriales incertae sedis</taxon>
        <taxon>Zarconia</taxon>
        <taxon>Zarconia navalis</taxon>
    </lineage>
</organism>